<sequence length="129" mass="14666">MKQTFEIALPKGFTTPDNADEIANLIITLFTPDSIAYPAILSALQYENKPWFGPSLISNLQVDVIKFDTNGLTGRIKLLYDIQVTFGCEDYTKDHVGQHSYYNFKIEPSKELIYFDGEDIEQLSTADEF</sequence>
<name>A0ABW3AW35_9SPHI</name>
<protein>
    <submittedName>
        <fullName evidence="1">Uncharacterized protein</fullName>
    </submittedName>
</protein>
<gene>
    <name evidence="1" type="ORF">ACFQZX_16675</name>
</gene>
<accession>A0ABW3AW35</accession>
<proteinExistence type="predicted"/>
<organism evidence="1 2">
    <name type="scientific">Mucilaginibacter litoreus</name>
    <dbReference type="NCBI Taxonomy" id="1048221"/>
    <lineage>
        <taxon>Bacteria</taxon>
        <taxon>Pseudomonadati</taxon>
        <taxon>Bacteroidota</taxon>
        <taxon>Sphingobacteriia</taxon>
        <taxon>Sphingobacteriales</taxon>
        <taxon>Sphingobacteriaceae</taxon>
        <taxon>Mucilaginibacter</taxon>
    </lineage>
</organism>
<keyword evidence="2" id="KW-1185">Reference proteome</keyword>
<comment type="caution">
    <text evidence="1">The sequence shown here is derived from an EMBL/GenBank/DDBJ whole genome shotgun (WGS) entry which is preliminary data.</text>
</comment>
<evidence type="ECO:0000313" key="1">
    <source>
        <dbReference type="EMBL" id="MFD0795258.1"/>
    </source>
</evidence>
<dbReference type="Proteomes" id="UP001597010">
    <property type="component" value="Unassembled WGS sequence"/>
</dbReference>
<evidence type="ECO:0000313" key="2">
    <source>
        <dbReference type="Proteomes" id="UP001597010"/>
    </source>
</evidence>
<dbReference type="RefSeq" id="WP_377117485.1">
    <property type="nucleotide sequence ID" value="NZ_JBHTHZ010000014.1"/>
</dbReference>
<dbReference type="EMBL" id="JBHTHZ010000014">
    <property type="protein sequence ID" value="MFD0795258.1"/>
    <property type="molecule type" value="Genomic_DNA"/>
</dbReference>
<reference evidence="2" key="1">
    <citation type="journal article" date="2019" name="Int. J. Syst. Evol. Microbiol.">
        <title>The Global Catalogue of Microorganisms (GCM) 10K type strain sequencing project: providing services to taxonomists for standard genome sequencing and annotation.</title>
        <authorList>
            <consortium name="The Broad Institute Genomics Platform"/>
            <consortium name="The Broad Institute Genome Sequencing Center for Infectious Disease"/>
            <person name="Wu L."/>
            <person name="Ma J."/>
        </authorList>
    </citation>
    <scope>NUCLEOTIDE SEQUENCE [LARGE SCALE GENOMIC DNA]</scope>
    <source>
        <strain evidence="2">CCUG 61484</strain>
    </source>
</reference>